<name>A0ABW1R2W8_9ACTN</name>
<feature type="transmembrane region" description="Helical" evidence="2">
    <location>
        <begin position="568"/>
        <end position="586"/>
    </location>
</feature>
<feature type="region of interest" description="Disordered" evidence="1">
    <location>
        <begin position="161"/>
        <end position="230"/>
    </location>
</feature>
<dbReference type="Proteomes" id="UP001596098">
    <property type="component" value="Unassembled WGS sequence"/>
</dbReference>
<keyword evidence="2" id="KW-0472">Membrane</keyword>
<keyword evidence="2" id="KW-0812">Transmembrane</keyword>
<feature type="transmembrane region" description="Helical" evidence="2">
    <location>
        <begin position="503"/>
        <end position="525"/>
    </location>
</feature>
<evidence type="ECO:0000256" key="2">
    <source>
        <dbReference type="SAM" id="Phobius"/>
    </source>
</evidence>
<feature type="transmembrane region" description="Helical" evidence="2">
    <location>
        <begin position="329"/>
        <end position="348"/>
    </location>
</feature>
<feature type="compositionally biased region" description="Pro residues" evidence="1">
    <location>
        <begin position="12"/>
        <end position="27"/>
    </location>
</feature>
<feature type="transmembrane region" description="Helical" evidence="2">
    <location>
        <begin position="379"/>
        <end position="397"/>
    </location>
</feature>
<comment type="caution">
    <text evidence="3">The sequence shown here is derived from an EMBL/GenBank/DDBJ whole genome shotgun (WGS) entry which is preliminary data.</text>
</comment>
<feature type="transmembrane region" description="Helical" evidence="2">
    <location>
        <begin position="466"/>
        <end position="483"/>
    </location>
</feature>
<protein>
    <submittedName>
        <fullName evidence="3">Uncharacterized protein</fullName>
    </submittedName>
</protein>
<feature type="transmembrane region" description="Helical" evidence="2">
    <location>
        <begin position="409"/>
        <end position="426"/>
    </location>
</feature>
<proteinExistence type="predicted"/>
<dbReference type="RefSeq" id="WP_128221957.1">
    <property type="nucleotide sequence ID" value="NZ_CP034929.1"/>
</dbReference>
<evidence type="ECO:0000256" key="1">
    <source>
        <dbReference type="SAM" id="MobiDB-lite"/>
    </source>
</evidence>
<feature type="region of interest" description="Disordered" evidence="1">
    <location>
        <begin position="595"/>
        <end position="617"/>
    </location>
</feature>
<feature type="transmembrane region" description="Helical" evidence="2">
    <location>
        <begin position="306"/>
        <end position="323"/>
    </location>
</feature>
<feature type="transmembrane region" description="Helical" evidence="2">
    <location>
        <begin position="355"/>
        <end position="373"/>
    </location>
</feature>
<feature type="compositionally biased region" description="Basic and acidic residues" evidence="1">
    <location>
        <begin position="597"/>
        <end position="617"/>
    </location>
</feature>
<accession>A0ABW1R2W8</accession>
<feature type="transmembrane region" description="Helical" evidence="2">
    <location>
        <begin position="432"/>
        <end position="454"/>
    </location>
</feature>
<feature type="region of interest" description="Disordered" evidence="1">
    <location>
        <begin position="1"/>
        <end position="77"/>
    </location>
</feature>
<gene>
    <name evidence="3" type="ORF">ACFPWU_14900</name>
</gene>
<evidence type="ECO:0000313" key="3">
    <source>
        <dbReference type="EMBL" id="MFC6154953.1"/>
    </source>
</evidence>
<sequence>MSQTPGHHTALPPEPDGPDPTPGPPPAASDYVPRRVSGKRAAEPTTGTFPAIDAPLLGDAPAGRRVRPTGGKRAAEPITGTFAAIDAPLLGDEPGGRRIKAVAPVSSATGTQERVAIRSFDHTDEIPAVQVVVPDDRQRFVRQPVEGAVAVPAPVVPAQAEGKVGAAENGEDTASIEASQGSGPASAGPTRPARTPRKPVAKKLVMPEPLPVSTEQHPVVSESDLPEAERRGEFTAFTPEAAAVAAAAVAAGDKAAAENASTDEADRPTFLARLTALRPSGDAEGASLLERLRITGPEGASARLKALSGALAVGVLLLALAALHVGPGWFDGLGAVLVMATYCWAAAARTGGRQVVFSVLGLVIAVAALVVGGDVLRSGASVMMTVVAGVLAVLLTVPAKTVLIAVREVAIATAVASIGAFASIGFEPVASTASFEIVTLCIGMAAMVTLVWRFAAGLHGLGTRGLVIVVVGTVLLGAGQVYSELLRTYTDGGPLPTGGLSEWVRDTFGAAPRTTTVLLGIPALLYGVHMRARRRQGWWVCTFGVAAMVPVAGRLVNLETSYVEAGLQTFYSVALGCLLGFVVIRLDQRLTGTRGSRARELEEETAMRPEPRRFASL</sequence>
<evidence type="ECO:0000313" key="4">
    <source>
        <dbReference type="Proteomes" id="UP001596098"/>
    </source>
</evidence>
<feature type="transmembrane region" description="Helical" evidence="2">
    <location>
        <begin position="537"/>
        <end position="556"/>
    </location>
</feature>
<dbReference type="EMBL" id="JBHSQI010000009">
    <property type="protein sequence ID" value="MFC6154953.1"/>
    <property type="molecule type" value="Genomic_DNA"/>
</dbReference>
<organism evidence="3 4">
    <name type="scientific">Nocardioides yefusunii</name>
    <dbReference type="NCBI Taxonomy" id="2500546"/>
    <lineage>
        <taxon>Bacteria</taxon>
        <taxon>Bacillati</taxon>
        <taxon>Actinomycetota</taxon>
        <taxon>Actinomycetes</taxon>
        <taxon>Propionibacteriales</taxon>
        <taxon>Nocardioidaceae</taxon>
        <taxon>Nocardioides</taxon>
    </lineage>
</organism>
<keyword evidence="2" id="KW-1133">Transmembrane helix</keyword>
<keyword evidence="4" id="KW-1185">Reference proteome</keyword>
<reference evidence="4" key="1">
    <citation type="journal article" date="2019" name="Int. J. Syst. Evol. Microbiol.">
        <title>The Global Catalogue of Microorganisms (GCM) 10K type strain sequencing project: providing services to taxonomists for standard genome sequencing and annotation.</title>
        <authorList>
            <consortium name="The Broad Institute Genomics Platform"/>
            <consortium name="The Broad Institute Genome Sequencing Center for Infectious Disease"/>
            <person name="Wu L."/>
            <person name="Ma J."/>
        </authorList>
    </citation>
    <scope>NUCLEOTIDE SEQUENCE [LARGE SCALE GENOMIC DNA]</scope>
    <source>
        <strain evidence="4">DFY28</strain>
    </source>
</reference>